<dbReference type="AlphaFoldDB" id="A0A1E7FNI5"/>
<dbReference type="Proteomes" id="UP000095751">
    <property type="component" value="Unassembled WGS sequence"/>
</dbReference>
<evidence type="ECO:0000313" key="2">
    <source>
        <dbReference type="Proteomes" id="UP000095751"/>
    </source>
</evidence>
<gene>
    <name evidence="1" type="ORF">FRACYDRAFT_235751</name>
</gene>
<evidence type="ECO:0000313" key="1">
    <source>
        <dbReference type="EMBL" id="OEU19696.1"/>
    </source>
</evidence>
<keyword evidence="2" id="KW-1185">Reference proteome</keyword>
<organism evidence="1 2">
    <name type="scientific">Fragilariopsis cylindrus CCMP1102</name>
    <dbReference type="NCBI Taxonomy" id="635003"/>
    <lineage>
        <taxon>Eukaryota</taxon>
        <taxon>Sar</taxon>
        <taxon>Stramenopiles</taxon>
        <taxon>Ochrophyta</taxon>
        <taxon>Bacillariophyta</taxon>
        <taxon>Bacillariophyceae</taxon>
        <taxon>Bacillariophycidae</taxon>
        <taxon>Bacillariales</taxon>
        <taxon>Bacillariaceae</taxon>
        <taxon>Fragilariopsis</taxon>
    </lineage>
</organism>
<dbReference type="EMBL" id="KV784355">
    <property type="protein sequence ID" value="OEU19696.1"/>
    <property type="molecule type" value="Genomic_DNA"/>
</dbReference>
<dbReference type="OrthoDB" id="10261522at2759"/>
<dbReference type="SUPFAM" id="SSF55811">
    <property type="entry name" value="Nudix"/>
    <property type="match status" value="1"/>
</dbReference>
<protein>
    <recommendedName>
        <fullName evidence="3">Nudix hydrolase domain-containing protein</fullName>
    </recommendedName>
</protein>
<dbReference type="InterPro" id="IPR015797">
    <property type="entry name" value="NUDIX_hydrolase-like_dom_sf"/>
</dbReference>
<dbReference type="Gene3D" id="3.90.79.10">
    <property type="entry name" value="Nucleoside Triphosphate Pyrophosphohydrolase"/>
    <property type="match status" value="1"/>
</dbReference>
<evidence type="ECO:0008006" key="3">
    <source>
        <dbReference type="Google" id="ProtNLM"/>
    </source>
</evidence>
<proteinExistence type="predicted"/>
<reference evidence="1 2" key="1">
    <citation type="submission" date="2016-09" db="EMBL/GenBank/DDBJ databases">
        <title>Extensive genetic diversity and differential bi-allelic expression allows diatom success in the polar Southern Ocean.</title>
        <authorList>
            <consortium name="DOE Joint Genome Institute"/>
            <person name="Mock T."/>
            <person name="Otillar R.P."/>
            <person name="Strauss J."/>
            <person name="Dupont C."/>
            <person name="Frickenhaus S."/>
            <person name="Maumus F."/>
            <person name="Mcmullan M."/>
            <person name="Sanges R."/>
            <person name="Schmutz J."/>
            <person name="Toseland A."/>
            <person name="Valas R."/>
            <person name="Veluchamy A."/>
            <person name="Ward B.J."/>
            <person name="Allen A."/>
            <person name="Barry K."/>
            <person name="Falciatore A."/>
            <person name="Ferrante M."/>
            <person name="Fortunato A.E."/>
            <person name="Gloeckner G."/>
            <person name="Gruber A."/>
            <person name="Hipkin R."/>
            <person name="Janech M."/>
            <person name="Kroth P."/>
            <person name="Leese F."/>
            <person name="Lindquist E."/>
            <person name="Lyon B.R."/>
            <person name="Martin J."/>
            <person name="Mayer C."/>
            <person name="Parker M."/>
            <person name="Quesneville H."/>
            <person name="Raymond J."/>
            <person name="Uhlig C."/>
            <person name="Valentin K.U."/>
            <person name="Worden A.Z."/>
            <person name="Armbrust E.V."/>
            <person name="Bowler C."/>
            <person name="Green B."/>
            <person name="Moulton V."/>
            <person name="Van Oosterhout C."/>
            <person name="Grigoriev I."/>
        </authorList>
    </citation>
    <scope>NUCLEOTIDE SEQUENCE [LARGE SCALE GENOMIC DNA]</scope>
    <source>
        <strain evidence="1 2">CCMP1102</strain>
    </source>
</reference>
<sequence length="238" mass="26715">MTQNNELVDARNVVFERFTDMLLECNVISKRHTDMYPITDIGTKLFSGEEEKGDGEKETILATVNRMAAPFLGITSVGVHLLCYVRGNGDDDSSDDGDKTNIGLFQNVIKEAGEEAGIDPEVVTKNALSTGCLSQMTCKPNDGTCMKQSLYYIWDMEVDRKTFIPHPADGEVVQFELCTAKQLEYEVRYGNRLRPAMILVITDFLIRHGIITPDNESDYSKIIAAIHRERLVLEYVPP</sequence>
<dbReference type="InParanoid" id="A0A1E7FNI5"/>
<name>A0A1E7FNI5_9STRA</name>
<dbReference type="KEGG" id="fcy:FRACYDRAFT_235751"/>
<accession>A0A1E7FNI5</accession>